<dbReference type="Gene3D" id="3.40.50.720">
    <property type="entry name" value="NAD(P)-binding Rossmann-like Domain"/>
    <property type="match status" value="1"/>
</dbReference>
<organism evidence="2 3">
    <name type="scientific">Novosphingobium arvoryzae</name>
    <dbReference type="NCBI Taxonomy" id="1256514"/>
    <lineage>
        <taxon>Bacteria</taxon>
        <taxon>Pseudomonadati</taxon>
        <taxon>Pseudomonadota</taxon>
        <taxon>Alphaproteobacteria</taxon>
        <taxon>Sphingomonadales</taxon>
        <taxon>Sphingomonadaceae</taxon>
        <taxon>Novosphingobium</taxon>
    </lineage>
</organism>
<dbReference type="EMBL" id="BMZD01000003">
    <property type="protein sequence ID" value="GGZ97558.1"/>
    <property type="molecule type" value="Genomic_DNA"/>
</dbReference>
<dbReference type="InterPro" id="IPR036291">
    <property type="entry name" value="NAD(P)-bd_dom_sf"/>
</dbReference>
<protein>
    <recommendedName>
        <fullName evidence="1">Saccharopine dehydrogenase NADP binding domain-containing protein</fullName>
    </recommendedName>
</protein>
<reference evidence="2" key="2">
    <citation type="submission" date="2020-09" db="EMBL/GenBank/DDBJ databases">
        <authorList>
            <person name="Sun Q."/>
            <person name="Kim S."/>
        </authorList>
    </citation>
    <scope>NUCLEOTIDE SEQUENCE</scope>
    <source>
        <strain evidence="2">KCTC 32422</strain>
    </source>
</reference>
<feature type="domain" description="Saccharopine dehydrogenase NADP binding" evidence="1">
    <location>
        <begin position="3"/>
        <end position="126"/>
    </location>
</feature>
<proteinExistence type="predicted"/>
<dbReference type="PANTHER" id="PTHR43796">
    <property type="entry name" value="CARBOXYNORSPERMIDINE SYNTHASE"/>
    <property type="match status" value="1"/>
</dbReference>
<evidence type="ECO:0000313" key="3">
    <source>
        <dbReference type="Proteomes" id="UP000634139"/>
    </source>
</evidence>
<dbReference type="InterPro" id="IPR005097">
    <property type="entry name" value="Sacchrp_dh_NADP-bd"/>
</dbReference>
<keyword evidence="3" id="KW-1185">Reference proteome</keyword>
<accession>A0A918RG73</accession>
<evidence type="ECO:0000313" key="2">
    <source>
        <dbReference type="EMBL" id="GGZ97558.1"/>
    </source>
</evidence>
<comment type="caution">
    <text evidence="2">The sequence shown here is derived from an EMBL/GenBank/DDBJ whole genome shotgun (WGS) entry which is preliminary data.</text>
</comment>
<dbReference type="SUPFAM" id="SSF51735">
    <property type="entry name" value="NAD(P)-binding Rossmann-fold domains"/>
    <property type="match status" value="1"/>
</dbReference>
<dbReference type="RefSeq" id="WP_268248112.1">
    <property type="nucleotide sequence ID" value="NZ_BMZD01000003.1"/>
</dbReference>
<name>A0A918RG73_9SPHN</name>
<evidence type="ECO:0000259" key="1">
    <source>
        <dbReference type="Pfam" id="PF03435"/>
    </source>
</evidence>
<reference evidence="2" key="1">
    <citation type="journal article" date="2014" name="Int. J. Syst. Evol. Microbiol.">
        <title>Complete genome sequence of Corynebacterium casei LMG S-19264T (=DSM 44701T), isolated from a smear-ripened cheese.</title>
        <authorList>
            <consortium name="US DOE Joint Genome Institute (JGI-PGF)"/>
            <person name="Walter F."/>
            <person name="Albersmeier A."/>
            <person name="Kalinowski J."/>
            <person name="Ruckert C."/>
        </authorList>
    </citation>
    <scope>NUCLEOTIDE SEQUENCE</scope>
    <source>
        <strain evidence="2">KCTC 32422</strain>
    </source>
</reference>
<dbReference type="Proteomes" id="UP000634139">
    <property type="component" value="Unassembled WGS sequence"/>
</dbReference>
<dbReference type="Gene3D" id="3.30.360.10">
    <property type="entry name" value="Dihydrodipicolinate Reductase, domain 2"/>
    <property type="match status" value="1"/>
</dbReference>
<gene>
    <name evidence="2" type="ORF">GCM10011617_17800</name>
</gene>
<dbReference type="Pfam" id="PF03435">
    <property type="entry name" value="Sacchrp_dh_NADP"/>
    <property type="match status" value="1"/>
</dbReference>
<dbReference type="AlphaFoldDB" id="A0A918RG73"/>
<dbReference type="PANTHER" id="PTHR43796:SF2">
    <property type="entry name" value="CARBOXYNORSPERMIDINE SYNTHASE"/>
    <property type="match status" value="1"/>
</dbReference>
<sequence>MKVLVLGGAGGMGQVAVREAVRFDFVESVTVADLHAEHAAEVAALYPGKAGAIGLDINDRVAMGAAITAHDVVLNAVGPFYTHGLPVLEQVIDAGRHYADICDDWEPTLDMLALSRRAEERGVTAVIGIGASPGVTNMIALKAARALDEVDDLLTCWSIEGSDEDLEAMRSQRPRATGASAAVVHWVQQLTGTIRVLADGGFQDVKPLTSRTIHYPGRGEVVTWSVGHPEAVTLPRAVPGLLHCANAMVGPPESFEGLAMIAQLVDSGALTIHQAADAILASMQEKAAAPVQQEEKARVVAPPLFAWASGRRNGRPAIATAEVHSMPAGGMAGSTSVPFALVLPLFANGLGTRHGVFAPEEIIDPDDFLDRLAPLCAGNFASGRELVSVTCEEQDG</sequence>